<accession>A0A840QFS3</accession>
<gene>
    <name evidence="4" type="ORF">BJ970_006536</name>
</gene>
<proteinExistence type="predicted"/>
<evidence type="ECO:0000313" key="4">
    <source>
        <dbReference type="EMBL" id="MBB5158937.1"/>
    </source>
</evidence>
<feature type="region of interest" description="Disordered" evidence="1">
    <location>
        <begin position="354"/>
        <end position="430"/>
    </location>
</feature>
<feature type="region of interest" description="Disordered" evidence="1">
    <location>
        <begin position="1277"/>
        <end position="1316"/>
    </location>
</feature>
<evidence type="ECO:0000256" key="2">
    <source>
        <dbReference type="SAM" id="Phobius"/>
    </source>
</evidence>
<feature type="compositionally biased region" description="Basic and acidic residues" evidence="1">
    <location>
        <begin position="1173"/>
        <end position="1186"/>
    </location>
</feature>
<feature type="compositionally biased region" description="Basic and acidic residues" evidence="1">
    <location>
        <begin position="1232"/>
        <end position="1250"/>
    </location>
</feature>
<keyword evidence="2" id="KW-0812">Transmembrane</keyword>
<dbReference type="EMBL" id="JACHIW010000002">
    <property type="protein sequence ID" value="MBB5158937.1"/>
    <property type="molecule type" value="Genomic_DNA"/>
</dbReference>
<name>A0A840QFS3_9PSEU</name>
<dbReference type="RefSeq" id="WP_184731030.1">
    <property type="nucleotide sequence ID" value="NZ_JACHIW010000002.1"/>
</dbReference>
<feature type="compositionally biased region" description="Basic and acidic residues" evidence="1">
    <location>
        <begin position="370"/>
        <end position="380"/>
    </location>
</feature>
<evidence type="ECO:0000259" key="3">
    <source>
        <dbReference type="Pfam" id="PF25547"/>
    </source>
</evidence>
<dbReference type="InterPro" id="IPR057746">
    <property type="entry name" value="CpnT-like_N"/>
</dbReference>
<feature type="region of interest" description="Disordered" evidence="1">
    <location>
        <begin position="1216"/>
        <end position="1259"/>
    </location>
</feature>
<feature type="compositionally biased region" description="Basic and acidic residues" evidence="1">
    <location>
        <begin position="1147"/>
        <end position="1160"/>
    </location>
</feature>
<feature type="compositionally biased region" description="Basic and acidic residues" evidence="1">
    <location>
        <begin position="354"/>
        <end position="363"/>
    </location>
</feature>
<feature type="compositionally biased region" description="Low complexity" evidence="1">
    <location>
        <begin position="405"/>
        <end position="418"/>
    </location>
</feature>
<feature type="domain" description="Outer membrane channel protein CpnT-like N-terminal" evidence="3">
    <location>
        <begin position="23"/>
        <end position="142"/>
    </location>
</feature>
<evidence type="ECO:0000313" key="5">
    <source>
        <dbReference type="Proteomes" id="UP000584374"/>
    </source>
</evidence>
<feature type="transmembrane region" description="Helical" evidence="2">
    <location>
        <begin position="155"/>
        <end position="173"/>
    </location>
</feature>
<feature type="compositionally biased region" description="Basic and acidic residues" evidence="1">
    <location>
        <begin position="1288"/>
        <end position="1305"/>
    </location>
</feature>
<sequence length="1661" mass="173982">MSVLVPAEVRRLFQVLTGEDMTDADEDALFEVAGALESGAATVETLGPVVGDVVGRVRGGFSGKAADRFAQRLEAFGPVLESGGVGLRELAGFVRNLALQVQYLKFVTVGGLLLLLGEVVWAVSMAGLTAGASMAWLAARFAVMRFLLSRWWGQLFMRLAVAQIVGIGLQVVIDGGAHVVQFALGTRKKWDGQLTEMAVGVGSFSALLAVPLSALGNVVGNAITKVLVRGLGDEIDAEVLAAAAKHAAEEHAQQYPVSSMARFADVASKCLDDYTGMSVRAMWSARFGHGLGESLEEGLTEMFGESGYGALSGQGAQWNPFSFTAGLSEAVGSGIGNIAGLALRGGLTPVGRARDIAGGEKDSGSGGARTDTEATGDLKVESGSQPGEKPGSLETRGERSGSPNGLSGVDSGVPVPGVFETPKDAGLSSWYKGDATALGALRDQERPGPPPYSTFPGDDHIRGDVDSLGDYPAISPVHEGEVTAGDAGVGAPPEYGALAHGDHAEARSSGMASQNDYQRDTAMPDDAVTAKNSRTDTPLRDDRLSIGVPGIPVDGVRVAEPAARVPESLVGGSVTDPSDVPGVASDSVVSETIFPVAGVVPVAEDGIMLPEQGAAWDGAAVPSVGAGTSVNSVAGNVESADPASGVPPSLLAEWSVSPDASGAVVSGGPELGVEPVRLPAGSVRVSVPVDVVSGGEVVEFVRGRVGGAGASPVVLVSGKGPGVVSWVQASELARGLGRDVVAVMPGRGPHGPRWMRFDPDGSRPRPIDGPSRTGTTPKRLSEGRDWLDSLANSSTTVPPVEPVRVDADADSTARDTVVPESGMQGHAEGSPVSAGVTGWTVSYLRRAVERAHAAGGPPDVAVRIVQGTHDVVTLARGDADLSLDDVIALVAAKSGEAGRAEAVRFSRELAARLGTEGTGLAVHAGAEQDQVTDFPGSGEVAESGQVGGMAAGLVEVPMTWGLDPAAPELTEDTVWWFDPETAEQAWEPARDIEDPGANTADPAVASEVEPVVGVEVVEPVVGVEAVERSRLVAELTASVNALQGLLPGAPEGYLPGLRQRVELWSAMLGRQGFDGVELAGFRQRVNLAGALVERVRRELNIHRSPDLLPVLGLGLGPGAAELSGADSDRGVGETNPIAESSGRKRGRSDDVVDEGAERRLAGPGGTSGKRSRDRQLREDAVAEARRARSAGEPYTGKELGKKFGRNERWGRARLAELRRDADGSGPESDDSEQVREEARAEARRAQDAGRPHTGVALGHRFGKSDWWGLARIQEMRDAGNRSSPDLDEQVREQARVEARRARDAGEPYTGKALGTKFGKGSSWGLARLREIRDGGEGSGPELGDPKQMRAEAWVEARRARDAGEPYTGLALGEKFGKSERWGSSRLAEIKDEGDVSRPELNEQVREEARVEARCARDAGEPYTGLELAKKFGKSRAWGLARLAEIKYEGVASRQDLGEQVRAEARVEARRARDAGEPYTGLELAKKFGKSHSWGSARLAEIKDEGVASRQDLGEQVRAEARVEARRARDAGEPYTGLELAKKFGKSRAWGSARLAEIKDEGDVSRQDLAEQVREEARVEARRARDAGEPYTGLELAKKFGKSRAWGSARLAEINDAGAAQGSGSGVSAGTGGLEPQLFSDLMAVAEWTQTDPRADFPDLEV</sequence>
<keyword evidence="5" id="KW-1185">Reference proteome</keyword>
<comment type="caution">
    <text evidence="4">The sequence shown here is derived from an EMBL/GenBank/DDBJ whole genome shotgun (WGS) entry which is preliminary data.</text>
</comment>
<protein>
    <recommendedName>
        <fullName evidence="3">Outer membrane channel protein CpnT-like N-terminal domain-containing protein</fullName>
    </recommendedName>
</protein>
<keyword evidence="2" id="KW-1133">Transmembrane helix</keyword>
<dbReference type="Pfam" id="PF25547">
    <property type="entry name" value="WXG100_2"/>
    <property type="match status" value="1"/>
</dbReference>
<evidence type="ECO:0000256" key="1">
    <source>
        <dbReference type="SAM" id="MobiDB-lite"/>
    </source>
</evidence>
<feature type="transmembrane region" description="Helical" evidence="2">
    <location>
        <begin position="130"/>
        <end position="148"/>
    </location>
</feature>
<feature type="region of interest" description="Disordered" evidence="1">
    <location>
        <begin position="1123"/>
        <end position="1201"/>
    </location>
</feature>
<organism evidence="4 5">
    <name type="scientific">Saccharopolyspora phatthalungensis</name>
    <dbReference type="NCBI Taxonomy" id="664693"/>
    <lineage>
        <taxon>Bacteria</taxon>
        <taxon>Bacillati</taxon>
        <taxon>Actinomycetota</taxon>
        <taxon>Actinomycetes</taxon>
        <taxon>Pseudonocardiales</taxon>
        <taxon>Pseudonocardiaceae</taxon>
        <taxon>Saccharopolyspora</taxon>
    </lineage>
</organism>
<dbReference type="Proteomes" id="UP000584374">
    <property type="component" value="Unassembled WGS sequence"/>
</dbReference>
<feature type="compositionally biased region" description="Basic and acidic residues" evidence="1">
    <location>
        <begin position="755"/>
        <end position="766"/>
    </location>
</feature>
<keyword evidence="2" id="KW-0472">Membrane</keyword>
<reference evidence="4 5" key="1">
    <citation type="submission" date="2020-08" db="EMBL/GenBank/DDBJ databases">
        <title>Sequencing the genomes of 1000 actinobacteria strains.</title>
        <authorList>
            <person name="Klenk H.-P."/>
        </authorList>
    </citation>
    <scope>NUCLEOTIDE SEQUENCE [LARGE SCALE GENOMIC DNA]</scope>
    <source>
        <strain evidence="4 5">DSM 45584</strain>
    </source>
</reference>
<feature type="region of interest" description="Disordered" evidence="1">
    <location>
        <begin position="751"/>
        <end position="783"/>
    </location>
</feature>